<dbReference type="Proteomes" id="UP000269721">
    <property type="component" value="Unassembled WGS sequence"/>
</dbReference>
<gene>
    <name evidence="2" type="ORF">BDK51DRAFT_29332</name>
</gene>
<evidence type="ECO:0000313" key="2">
    <source>
        <dbReference type="EMBL" id="RKO92170.1"/>
    </source>
</evidence>
<feature type="compositionally biased region" description="Basic residues" evidence="1">
    <location>
        <begin position="70"/>
        <end position="86"/>
    </location>
</feature>
<reference evidence="3" key="1">
    <citation type="journal article" date="2018" name="Nat. Microbiol.">
        <title>Leveraging single-cell genomics to expand the fungal tree of life.</title>
        <authorList>
            <person name="Ahrendt S.R."/>
            <person name="Quandt C.A."/>
            <person name="Ciobanu D."/>
            <person name="Clum A."/>
            <person name="Salamov A."/>
            <person name="Andreopoulos B."/>
            <person name="Cheng J.F."/>
            <person name="Woyke T."/>
            <person name="Pelin A."/>
            <person name="Henrissat B."/>
            <person name="Reynolds N.K."/>
            <person name="Benny G.L."/>
            <person name="Smith M.E."/>
            <person name="James T.Y."/>
            <person name="Grigoriev I.V."/>
        </authorList>
    </citation>
    <scope>NUCLEOTIDE SEQUENCE [LARGE SCALE GENOMIC DNA]</scope>
</reference>
<keyword evidence="3" id="KW-1185">Reference proteome</keyword>
<dbReference type="EMBL" id="KZ994747">
    <property type="protein sequence ID" value="RKO92170.1"/>
    <property type="molecule type" value="Genomic_DNA"/>
</dbReference>
<dbReference type="AlphaFoldDB" id="A0A4P9WLZ2"/>
<evidence type="ECO:0000313" key="3">
    <source>
        <dbReference type="Proteomes" id="UP000269721"/>
    </source>
</evidence>
<name>A0A4P9WLZ2_9FUNG</name>
<organism evidence="2 3">
    <name type="scientific">Blyttiomyces helicus</name>
    <dbReference type="NCBI Taxonomy" id="388810"/>
    <lineage>
        <taxon>Eukaryota</taxon>
        <taxon>Fungi</taxon>
        <taxon>Fungi incertae sedis</taxon>
        <taxon>Chytridiomycota</taxon>
        <taxon>Chytridiomycota incertae sedis</taxon>
        <taxon>Chytridiomycetes</taxon>
        <taxon>Chytridiomycetes incertae sedis</taxon>
        <taxon>Blyttiomyces</taxon>
    </lineage>
</organism>
<proteinExistence type="predicted"/>
<feature type="region of interest" description="Disordered" evidence="1">
    <location>
        <begin position="66"/>
        <end position="173"/>
    </location>
</feature>
<evidence type="ECO:0000256" key="1">
    <source>
        <dbReference type="SAM" id="MobiDB-lite"/>
    </source>
</evidence>
<protein>
    <submittedName>
        <fullName evidence="2">Uncharacterized protein</fullName>
    </submittedName>
</protein>
<feature type="compositionally biased region" description="Polar residues" evidence="1">
    <location>
        <begin position="154"/>
        <end position="163"/>
    </location>
</feature>
<sequence>MGGGRKYPPPPARDPFTPEREIGSLVHQAGLIGDAKGEYAAARQLAAQGAGEEGIRSVQGYTSDWADHFKKQKPTRGRKNVWKPRRVKETKSAEEAAVKAKRKEGEGETKRTRGMEEESEGEKKAAAANPKPKRRKKTAVGGNAEIGEGVESTAGETTVNASRPAQKKPWISGEGLMAELVDQMNVEQ</sequence>
<accession>A0A4P9WLZ2</accession>
<feature type="compositionally biased region" description="Basic and acidic residues" evidence="1">
    <location>
        <begin position="87"/>
        <end position="125"/>
    </location>
</feature>